<evidence type="ECO:0000313" key="3">
    <source>
        <dbReference type="Proteomes" id="UP000738826"/>
    </source>
</evidence>
<dbReference type="Pfam" id="PF13384">
    <property type="entry name" value="HTH_23"/>
    <property type="match status" value="1"/>
</dbReference>
<dbReference type="AlphaFoldDB" id="A0A8J7Z2J6"/>
<protein>
    <submittedName>
        <fullName evidence="2">Helix-turn-helix domain-containing protein</fullName>
    </submittedName>
</protein>
<dbReference type="GO" id="GO:0006355">
    <property type="term" value="P:regulation of DNA-templated transcription"/>
    <property type="evidence" value="ECO:0007669"/>
    <property type="project" value="InterPro"/>
</dbReference>
<dbReference type="Proteomes" id="UP000738826">
    <property type="component" value="Unassembled WGS sequence"/>
</dbReference>
<dbReference type="InterPro" id="IPR016032">
    <property type="entry name" value="Sig_transdc_resp-reg_C-effctor"/>
</dbReference>
<evidence type="ECO:0000313" key="1">
    <source>
        <dbReference type="EMBL" id="NCN65432.1"/>
    </source>
</evidence>
<name>A0A8J7Z2J6_9ARCH</name>
<dbReference type="Gene3D" id="1.10.10.10">
    <property type="entry name" value="Winged helix-like DNA-binding domain superfamily/Winged helix DNA-binding domain"/>
    <property type="match status" value="1"/>
</dbReference>
<evidence type="ECO:0000313" key="2">
    <source>
        <dbReference type="EMBL" id="NCS91813.1"/>
    </source>
</evidence>
<proteinExistence type="predicted"/>
<dbReference type="EMBL" id="JAACQH010000109">
    <property type="protein sequence ID" value="NCS91813.1"/>
    <property type="molecule type" value="Genomic_DNA"/>
</dbReference>
<accession>A0A8J7Z2J6</accession>
<dbReference type="SUPFAM" id="SSF46894">
    <property type="entry name" value="C-terminal effector domain of the bipartite response regulators"/>
    <property type="match status" value="1"/>
</dbReference>
<organism evidence="2 3">
    <name type="scientific">Candidatus Altarchaeum hamiconexum</name>
    <dbReference type="NCBI Taxonomy" id="1803513"/>
    <lineage>
        <taxon>Archaea</taxon>
        <taxon>Candidatus Altarchaeota</taxon>
        <taxon>Candidatus Altiarchaeia</taxon>
        <taxon>Candidatus Altarchaeales</taxon>
        <taxon>Candidatus Altarchaeaceae</taxon>
        <taxon>Candidatus Altarchaeum</taxon>
    </lineage>
</organism>
<dbReference type="Proteomes" id="UP000768163">
    <property type="component" value="Unassembled WGS sequence"/>
</dbReference>
<dbReference type="GO" id="GO:0003677">
    <property type="term" value="F:DNA binding"/>
    <property type="evidence" value="ECO:0007669"/>
    <property type="project" value="InterPro"/>
</dbReference>
<reference evidence="2" key="1">
    <citation type="submission" date="2019-11" db="EMBL/GenBank/DDBJ databases">
        <title>Lipid analysis of CO2-rich subsurface aquifers suggests an autotrophy-based deep biosphere with lysolipids enriched in CPR bacteria.</title>
        <authorList>
            <person name="Probst A.J."/>
            <person name="Elling F.J."/>
            <person name="Castelle C.J."/>
            <person name="Zhu Q."/>
            <person name="Elvert M."/>
            <person name="Birarda G."/>
            <person name="Holman H.-Y."/>
            <person name="Lane K.R."/>
            <person name="Ladd B."/>
            <person name="Ryan M.C."/>
            <person name="Woyke T."/>
            <person name="Hinrichs K.-U."/>
            <person name="Banfield J.F."/>
        </authorList>
    </citation>
    <scope>NUCLEOTIDE SEQUENCE</scope>
    <source>
        <strain evidence="1">CG_2015-01_33_1645</strain>
        <strain evidence="2">CG_2015-04_33_537</strain>
    </source>
</reference>
<sequence>MIEVKFTEKYIERLNYERYHYPHPLIQRRMESLWLKSQGLKQEEICRLTKISPNTLRNHIKSYVLHNTQITN</sequence>
<gene>
    <name evidence="2" type="ORF">GW779_05355</name>
    <name evidence="1" type="ORF">GW910_05170</name>
</gene>
<comment type="caution">
    <text evidence="2">The sequence shown here is derived from an EMBL/GenBank/DDBJ whole genome shotgun (WGS) entry which is preliminary data.</text>
</comment>
<dbReference type="InterPro" id="IPR036388">
    <property type="entry name" value="WH-like_DNA-bd_sf"/>
</dbReference>
<dbReference type="EMBL" id="JAACVF010000143">
    <property type="protein sequence ID" value="NCN65432.1"/>
    <property type="molecule type" value="Genomic_DNA"/>
</dbReference>